<dbReference type="PRINTS" id="PR00081">
    <property type="entry name" value="GDHRDH"/>
</dbReference>
<organism evidence="4 5">
    <name type="scientific">Ornithinimicrobium pratense</name>
    <dbReference type="NCBI Taxonomy" id="2593973"/>
    <lineage>
        <taxon>Bacteria</taxon>
        <taxon>Bacillati</taxon>
        <taxon>Actinomycetota</taxon>
        <taxon>Actinomycetes</taxon>
        <taxon>Micrococcales</taxon>
        <taxon>Ornithinimicrobiaceae</taxon>
        <taxon>Ornithinimicrobium</taxon>
    </lineage>
</organism>
<dbReference type="InterPro" id="IPR020904">
    <property type="entry name" value="Sc_DH/Rdtase_CS"/>
</dbReference>
<dbReference type="PRINTS" id="PR00080">
    <property type="entry name" value="SDRFAMILY"/>
</dbReference>
<name>A0A5J6V6U4_9MICO</name>
<dbReference type="CDD" id="cd05233">
    <property type="entry name" value="SDR_c"/>
    <property type="match status" value="1"/>
</dbReference>
<accession>A0A5J6V6U4</accession>
<gene>
    <name evidence="4" type="ORF">FY030_14455</name>
</gene>
<dbReference type="KEGG" id="serw:FY030_14455"/>
<evidence type="ECO:0000256" key="2">
    <source>
        <dbReference type="ARBA" id="ARBA00023002"/>
    </source>
</evidence>
<reference evidence="4 5" key="1">
    <citation type="submission" date="2019-09" db="EMBL/GenBank/DDBJ databases">
        <title>Serinicoccus pratensis sp. nov., isolated from meadow soil.</title>
        <authorList>
            <person name="Zhang W."/>
        </authorList>
    </citation>
    <scope>NUCLEOTIDE SEQUENCE [LARGE SCALE GENOMIC DNA]</scope>
    <source>
        <strain evidence="4 5">W204</strain>
    </source>
</reference>
<dbReference type="Pfam" id="PF00106">
    <property type="entry name" value="adh_short"/>
    <property type="match status" value="1"/>
</dbReference>
<evidence type="ECO:0000256" key="1">
    <source>
        <dbReference type="ARBA" id="ARBA00006484"/>
    </source>
</evidence>
<evidence type="ECO:0000313" key="5">
    <source>
        <dbReference type="Proteomes" id="UP000326546"/>
    </source>
</evidence>
<dbReference type="FunFam" id="3.40.50.720:FF:000084">
    <property type="entry name" value="Short-chain dehydrogenase reductase"/>
    <property type="match status" value="1"/>
</dbReference>
<dbReference type="RefSeq" id="WP_158062234.1">
    <property type="nucleotide sequence ID" value="NZ_CP044427.1"/>
</dbReference>
<protein>
    <submittedName>
        <fullName evidence="4">SDR family oxidoreductase</fullName>
    </submittedName>
</protein>
<sequence length="262" mass="27294">MQIDLTGKRALVTGSSGGIGQAIAAGLAASGALVFINGRSHEGVARAIEQISREVPDAQLAAAVGDVTDAAESVVAQAGAVDILVNNVGIYRPREAREITDAEWREMFETNVFTGARLSRLLVDGMLERGWGRIVFIASDAAIAIPADMVHYGASKTAMLALSRGLAKSVRGTGVTVNSVIAGPTVTEGVRAFIAEKIDPALSWEEAQAEFMRSERAPSLIGRLIEPAEIANMVVYLSSPQASATTGGAIRVDGGYVDAVTT</sequence>
<dbReference type="GO" id="GO:0016491">
    <property type="term" value="F:oxidoreductase activity"/>
    <property type="evidence" value="ECO:0007669"/>
    <property type="project" value="UniProtKB-KW"/>
</dbReference>
<evidence type="ECO:0000256" key="3">
    <source>
        <dbReference type="RuleBase" id="RU000363"/>
    </source>
</evidence>
<dbReference type="SUPFAM" id="SSF51735">
    <property type="entry name" value="NAD(P)-binding Rossmann-fold domains"/>
    <property type="match status" value="1"/>
</dbReference>
<dbReference type="EMBL" id="CP044427">
    <property type="protein sequence ID" value="QFG69740.1"/>
    <property type="molecule type" value="Genomic_DNA"/>
</dbReference>
<dbReference type="InterPro" id="IPR002347">
    <property type="entry name" value="SDR_fam"/>
</dbReference>
<dbReference type="InterPro" id="IPR050259">
    <property type="entry name" value="SDR"/>
</dbReference>
<evidence type="ECO:0000313" key="4">
    <source>
        <dbReference type="EMBL" id="QFG69740.1"/>
    </source>
</evidence>
<keyword evidence="2" id="KW-0560">Oxidoreductase</keyword>
<dbReference type="PANTHER" id="PTHR42879">
    <property type="entry name" value="3-OXOACYL-(ACYL-CARRIER-PROTEIN) REDUCTASE"/>
    <property type="match status" value="1"/>
</dbReference>
<dbReference type="GO" id="GO:0032787">
    <property type="term" value="P:monocarboxylic acid metabolic process"/>
    <property type="evidence" value="ECO:0007669"/>
    <property type="project" value="UniProtKB-ARBA"/>
</dbReference>
<proteinExistence type="inferred from homology"/>
<dbReference type="AlphaFoldDB" id="A0A5J6V6U4"/>
<dbReference type="Proteomes" id="UP000326546">
    <property type="component" value="Chromosome"/>
</dbReference>
<keyword evidence="5" id="KW-1185">Reference proteome</keyword>
<dbReference type="OrthoDB" id="9793325at2"/>
<dbReference type="Gene3D" id="3.40.50.720">
    <property type="entry name" value="NAD(P)-binding Rossmann-like Domain"/>
    <property type="match status" value="1"/>
</dbReference>
<comment type="similarity">
    <text evidence="1 3">Belongs to the short-chain dehydrogenases/reductases (SDR) family.</text>
</comment>
<dbReference type="InterPro" id="IPR036291">
    <property type="entry name" value="NAD(P)-bd_dom_sf"/>
</dbReference>
<dbReference type="PROSITE" id="PS00061">
    <property type="entry name" value="ADH_SHORT"/>
    <property type="match status" value="1"/>
</dbReference>